<accession>A0A067H6A4</accession>
<dbReference type="AlphaFoldDB" id="A0A067H6A4"/>
<organism evidence="6 7">
    <name type="scientific">Citrus sinensis</name>
    <name type="common">Sweet orange</name>
    <name type="synonym">Citrus aurantium var. sinensis</name>
    <dbReference type="NCBI Taxonomy" id="2711"/>
    <lineage>
        <taxon>Eukaryota</taxon>
        <taxon>Viridiplantae</taxon>
        <taxon>Streptophyta</taxon>
        <taxon>Embryophyta</taxon>
        <taxon>Tracheophyta</taxon>
        <taxon>Spermatophyta</taxon>
        <taxon>Magnoliopsida</taxon>
        <taxon>eudicotyledons</taxon>
        <taxon>Gunneridae</taxon>
        <taxon>Pentapetalae</taxon>
        <taxon>rosids</taxon>
        <taxon>malvids</taxon>
        <taxon>Sapindales</taxon>
        <taxon>Rutaceae</taxon>
        <taxon>Aurantioideae</taxon>
        <taxon>Citrus</taxon>
    </lineage>
</organism>
<feature type="coiled-coil region" evidence="3">
    <location>
        <begin position="199"/>
        <end position="240"/>
    </location>
</feature>
<dbReference type="eggNOG" id="ENOG502R3Z2">
    <property type="taxonomic scope" value="Eukaryota"/>
</dbReference>
<dbReference type="PANTHER" id="PTHR32258:SF28">
    <property type="entry name" value="PROTEIN NETWORKED 3A-RELATED"/>
    <property type="match status" value="1"/>
</dbReference>
<reference evidence="6 7" key="1">
    <citation type="submission" date="2014-04" db="EMBL/GenBank/DDBJ databases">
        <authorList>
            <consortium name="International Citrus Genome Consortium"/>
            <person name="Gmitter F."/>
            <person name="Chen C."/>
            <person name="Farmerie W."/>
            <person name="Harkins T."/>
            <person name="Desany B."/>
            <person name="Mohiuddin M."/>
            <person name="Kodira C."/>
            <person name="Borodovsky M."/>
            <person name="Lomsadze A."/>
            <person name="Burns P."/>
            <person name="Jenkins J."/>
            <person name="Prochnik S."/>
            <person name="Shu S."/>
            <person name="Chapman J."/>
            <person name="Pitluck S."/>
            <person name="Schmutz J."/>
            <person name="Rokhsar D."/>
        </authorList>
    </citation>
    <scope>NUCLEOTIDE SEQUENCE</scope>
</reference>
<proteinExistence type="inferred from homology"/>
<evidence type="ECO:0000256" key="2">
    <source>
        <dbReference type="ARBA" id="ARBA00038006"/>
    </source>
</evidence>
<evidence type="ECO:0000259" key="5">
    <source>
        <dbReference type="PROSITE" id="PS51774"/>
    </source>
</evidence>
<name>A0A067H6A4_CITSI</name>
<dbReference type="EMBL" id="KK784873">
    <property type="protein sequence ID" value="KDO87399.1"/>
    <property type="molecule type" value="Genomic_DNA"/>
</dbReference>
<dbReference type="PaxDb" id="2711-XP_006479868.1"/>
<keyword evidence="7" id="KW-1185">Reference proteome</keyword>
<evidence type="ECO:0000256" key="3">
    <source>
        <dbReference type="SAM" id="Coils"/>
    </source>
</evidence>
<dbReference type="SMR" id="A0A067H6A4"/>
<protein>
    <recommendedName>
        <fullName evidence="5">NAB domain-containing protein</fullName>
    </recommendedName>
</protein>
<feature type="domain" description="NAB" evidence="5">
    <location>
        <begin position="10"/>
        <end position="92"/>
    </location>
</feature>
<dbReference type="GO" id="GO:0005774">
    <property type="term" value="C:vacuolar membrane"/>
    <property type="evidence" value="ECO:0000318"/>
    <property type="project" value="GO_Central"/>
</dbReference>
<dbReference type="PANTHER" id="PTHR32258">
    <property type="entry name" value="PROTEIN NETWORKED 4A"/>
    <property type="match status" value="1"/>
</dbReference>
<dbReference type="InterPro" id="IPR051861">
    <property type="entry name" value="NET_actin-binding_domain"/>
</dbReference>
<evidence type="ECO:0000256" key="4">
    <source>
        <dbReference type="SAM" id="MobiDB-lite"/>
    </source>
</evidence>
<feature type="compositionally biased region" description="Acidic residues" evidence="4">
    <location>
        <begin position="130"/>
        <end position="146"/>
    </location>
</feature>
<dbReference type="PROSITE" id="PS51774">
    <property type="entry name" value="NAB"/>
    <property type="match status" value="1"/>
</dbReference>
<gene>
    <name evidence="6" type="ORF">CISIN_1g048255mg</name>
</gene>
<dbReference type="Proteomes" id="UP000027120">
    <property type="component" value="Unassembled WGS sequence"/>
</dbReference>
<dbReference type="Pfam" id="PF07765">
    <property type="entry name" value="KIP1"/>
    <property type="match status" value="1"/>
</dbReference>
<dbReference type="STRING" id="2711.A0A067H6A4"/>
<evidence type="ECO:0000256" key="1">
    <source>
        <dbReference type="ARBA" id="ARBA00023054"/>
    </source>
</evidence>
<feature type="region of interest" description="Disordered" evidence="4">
    <location>
        <begin position="124"/>
        <end position="146"/>
    </location>
</feature>
<comment type="similarity">
    <text evidence="2">Belongs to the NET family.</text>
</comment>
<keyword evidence="1 3" id="KW-0175">Coiled coil</keyword>
<dbReference type="InterPro" id="IPR011684">
    <property type="entry name" value="NAB"/>
</dbReference>
<sequence length="298" mass="34689">MVEVMSKETSHWWWFDSHNKGSKRSPWLQSTLAELDEKAKAMLKLIEEDADSFAQRAEMYYKKRPELISMVEEFYRAHRSLAERYDLVKSDHGTRLLTTFGSPFMSIKQHKQEKVISMMDQTYNSYSESSDAEEYAESEVDDPEQEGEIQIEKEFGEVEDPELVNETQVDEEIKEEDEDPVQEDVIEVDQEPKKDSVASEVYNDEIMKLREEIETLKEENERQKDQLKQKDEEKIEVIRQLSMAVGVLKDENSKLRKYIARESPKKHSPFVFNKLKGGFFGQLFSGPSKSPGTTVPPP</sequence>
<evidence type="ECO:0000313" key="6">
    <source>
        <dbReference type="EMBL" id="KDO87399.1"/>
    </source>
</evidence>
<dbReference type="GO" id="GO:0003779">
    <property type="term" value="F:actin binding"/>
    <property type="evidence" value="ECO:0007669"/>
    <property type="project" value="InterPro"/>
</dbReference>
<evidence type="ECO:0000313" key="7">
    <source>
        <dbReference type="Proteomes" id="UP000027120"/>
    </source>
</evidence>